<gene>
    <name evidence="2" type="ORF">CQR47_0618</name>
</gene>
<comment type="caution">
    <text evidence="2">The sequence shown here is derived from an EMBL/GenBank/DDBJ whole genome shotgun (WGS) entry which is preliminary data.</text>
</comment>
<reference evidence="2 3" key="1">
    <citation type="submission" date="2017-10" db="EMBL/GenBank/DDBJ databases">
        <title>Bifidobacterium genomics.</title>
        <authorList>
            <person name="Lugli G.A."/>
            <person name="Milani C."/>
            <person name="Mancabelli L."/>
        </authorList>
    </citation>
    <scope>NUCLEOTIDE SEQUENCE [LARGE SCALE GENOMIC DNA]</scope>
    <source>
        <strain evidence="2 3">1542B</strain>
    </source>
</reference>
<feature type="region of interest" description="Disordered" evidence="1">
    <location>
        <begin position="1"/>
        <end position="42"/>
    </location>
</feature>
<organism evidence="2 3">
    <name type="scientific">Bifidobacterium thermophilum</name>
    <dbReference type="NCBI Taxonomy" id="33905"/>
    <lineage>
        <taxon>Bacteria</taxon>
        <taxon>Bacillati</taxon>
        <taxon>Actinomycetota</taxon>
        <taxon>Actinomycetes</taxon>
        <taxon>Bifidobacteriales</taxon>
        <taxon>Bifidobacteriaceae</taxon>
        <taxon>Bifidobacterium</taxon>
    </lineage>
</organism>
<dbReference type="EMBL" id="PCGY01000011">
    <property type="protein sequence ID" value="PKU92769.1"/>
    <property type="molecule type" value="Genomic_DNA"/>
</dbReference>
<evidence type="ECO:0000313" key="2">
    <source>
        <dbReference type="EMBL" id="PKU92769.1"/>
    </source>
</evidence>
<dbReference type="AlphaFoldDB" id="A0A2N3QM69"/>
<evidence type="ECO:0000256" key="1">
    <source>
        <dbReference type="SAM" id="MobiDB-lite"/>
    </source>
</evidence>
<dbReference type="Proteomes" id="UP000233727">
    <property type="component" value="Unassembled WGS sequence"/>
</dbReference>
<proteinExistence type="predicted"/>
<protein>
    <submittedName>
        <fullName evidence="2">Uncharacterized protein</fullName>
    </submittedName>
</protein>
<dbReference type="STRING" id="33905.BTHE_0676"/>
<sequence>MFIVPQPEPHNTSGNTDVPPAKREPRDLSGAIGGSGVPRLPREIPSGARIVVRTKAGTDPNTGRMTYRDFVGHVQQWNGTTLKMIRDAAANGSRPEQQVSIEADSIVRLKPIPERPGTAARRKASAKA</sequence>
<dbReference type="InterPro" id="IPR046571">
    <property type="entry name" value="DUF6725"/>
</dbReference>
<name>A0A2N3QM69_9BIFI</name>
<accession>A0A2N3QM69</accession>
<dbReference type="Pfam" id="PF20486">
    <property type="entry name" value="DUF6725"/>
    <property type="match status" value="1"/>
</dbReference>
<evidence type="ECO:0000313" key="3">
    <source>
        <dbReference type="Proteomes" id="UP000233727"/>
    </source>
</evidence>